<reference evidence="8 9" key="2">
    <citation type="submission" date="2018-03" db="EMBL/GenBank/DDBJ databases">
        <authorList>
            <person name="Keele B.F."/>
        </authorList>
    </citation>
    <scope>NUCLEOTIDE SEQUENCE [LARGE SCALE GENOMIC DNA]</scope>
    <source>
        <strain evidence="8 9">D13</strain>
    </source>
</reference>
<evidence type="ECO:0000313" key="8">
    <source>
        <dbReference type="EMBL" id="AVP98808.1"/>
    </source>
</evidence>
<reference evidence="8 9" key="1">
    <citation type="submission" date="2018-03" db="EMBL/GenBank/DDBJ databases">
        <title>Ahniella affigens gen. nov., sp. nov., a gammaproteobacterium isolated from sandy soil near a stream.</title>
        <authorList>
            <person name="Ko Y."/>
            <person name="Kim J.-H."/>
        </authorList>
    </citation>
    <scope>NUCLEOTIDE SEQUENCE [LARGE SCALE GENOMIC DNA]</scope>
    <source>
        <strain evidence="8 9">D13</strain>
    </source>
</reference>
<keyword evidence="9" id="KW-1185">Reference proteome</keyword>
<dbReference type="SUPFAM" id="SSF56935">
    <property type="entry name" value="Porins"/>
    <property type="match status" value="1"/>
</dbReference>
<evidence type="ECO:0000256" key="3">
    <source>
        <dbReference type="ARBA" id="ARBA00022452"/>
    </source>
</evidence>
<name>A0A2P1PVD5_9GAMM</name>
<sequence>MAVRTPARIVSLHGAVWLILGVSQAAACDLTRPLPRFAEQARLLDIAARIAENNDCRVALAPELANREDALDVPSEAPANDILDALSARYNLDWREEPDGSITVVAYSPASTPDLRADALDIVGIRDAQAAEAVRNALKVDSPAERSPVVPRTEIGISRTEDEALRDYNSAVMRAPGIYGMASSDSIRGITAPRLPLGYRSSLISIDGIPLPAEANVYGQIDLNLTESLAMTRAGTGLGLAFGAGAGQIEAWTAEPTDSVRLKSRLLVSQNYAPRLSAATTGDLGLSGARFSIGLSGQLEDESRDTDADPDAFEDDQVSLRYAWDSPEGRHQIAGSLLKWNNAQTGGVQTPGGTCGGGRDYCPAGADIAAQGGAFNYAFAATDDWILSAHASYSDTEAAVLRVINDEVRRAQPVYLLLQFLDLRSDWQVSDRFGASLGVARSERYRKVYTPQSFSLGLTPGDLGLEPVVPGQVAGIEWMRETQRLYRLPQAYVEFRYDDGSEWDASLNVREVGADSETRTDYYDFVVTNCRVIDPASAGTTDCAAVYREQVLGPDIRNVSDQDLWLVNGALRYRFDDAHWLALAYRQSYGITDYFPEVSPIGATERIDTVELAWHVPIADTQQLEFRLFHHDWGPRTATGVNGAITIFDSRILGLEADYHWQPSANAEVWINGAALNTENTLATNDLVGAPPWTIGFGTRYRFENGWYVGTNFTHAEPARAASLVGQLTELPSRDLLDARVGYRRGAWDVSLFGTNLLNDTYFIDQQGFGFLPEIYDAPDRMIGLDVTWQMAWP</sequence>
<dbReference type="EMBL" id="CP027860">
    <property type="protein sequence ID" value="AVP98808.1"/>
    <property type="molecule type" value="Genomic_DNA"/>
</dbReference>
<keyword evidence="5" id="KW-0732">Signal</keyword>
<dbReference type="PANTHER" id="PTHR30069">
    <property type="entry name" value="TONB-DEPENDENT OUTER MEMBRANE RECEPTOR"/>
    <property type="match status" value="1"/>
</dbReference>
<keyword evidence="2" id="KW-0813">Transport</keyword>
<dbReference type="GO" id="GO:0044718">
    <property type="term" value="P:siderophore transmembrane transport"/>
    <property type="evidence" value="ECO:0007669"/>
    <property type="project" value="TreeGrafter"/>
</dbReference>
<keyword evidence="3" id="KW-1134">Transmembrane beta strand</keyword>
<dbReference type="RefSeq" id="WP_106892727.1">
    <property type="nucleotide sequence ID" value="NZ_CP027860.1"/>
</dbReference>
<dbReference type="PANTHER" id="PTHR30069:SF29">
    <property type="entry name" value="HEMOGLOBIN AND HEMOGLOBIN-HAPTOGLOBIN-BINDING PROTEIN 1-RELATED"/>
    <property type="match status" value="1"/>
</dbReference>
<dbReference type="OrthoDB" id="7051185at2"/>
<dbReference type="Gene3D" id="2.40.170.20">
    <property type="entry name" value="TonB-dependent receptor, beta-barrel domain"/>
    <property type="match status" value="1"/>
</dbReference>
<protein>
    <submittedName>
        <fullName evidence="8">Uncharacterized protein</fullName>
    </submittedName>
</protein>
<comment type="subcellular location">
    <subcellularLocation>
        <location evidence="1">Cell outer membrane</location>
        <topology evidence="1">Multi-pass membrane protein</topology>
    </subcellularLocation>
</comment>
<organism evidence="8 9">
    <name type="scientific">Ahniella affigens</name>
    <dbReference type="NCBI Taxonomy" id="2021234"/>
    <lineage>
        <taxon>Bacteria</taxon>
        <taxon>Pseudomonadati</taxon>
        <taxon>Pseudomonadota</taxon>
        <taxon>Gammaproteobacteria</taxon>
        <taxon>Lysobacterales</taxon>
        <taxon>Rhodanobacteraceae</taxon>
        <taxon>Ahniella</taxon>
    </lineage>
</organism>
<evidence type="ECO:0000313" key="9">
    <source>
        <dbReference type="Proteomes" id="UP000241074"/>
    </source>
</evidence>
<evidence type="ECO:0000256" key="2">
    <source>
        <dbReference type="ARBA" id="ARBA00022448"/>
    </source>
</evidence>
<dbReference type="Proteomes" id="UP000241074">
    <property type="component" value="Chromosome"/>
</dbReference>
<keyword evidence="4" id="KW-0812">Transmembrane</keyword>
<evidence type="ECO:0000256" key="1">
    <source>
        <dbReference type="ARBA" id="ARBA00004571"/>
    </source>
</evidence>
<dbReference type="InterPro" id="IPR039426">
    <property type="entry name" value="TonB-dep_rcpt-like"/>
</dbReference>
<keyword evidence="7" id="KW-0998">Cell outer membrane</keyword>
<evidence type="ECO:0000256" key="6">
    <source>
        <dbReference type="ARBA" id="ARBA00023136"/>
    </source>
</evidence>
<proteinExistence type="predicted"/>
<accession>A0A2P1PVD5</accession>
<dbReference type="GO" id="GO:0015344">
    <property type="term" value="F:siderophore uptake transmembrane transporter activity"/>
    <property type="evidence" value="ECO:0007669"/>
    <property type="project" value="TreeGrafter"/>
</dbReference>
<evidence type="ECO:0000256" key="7">
    <source>
        <dbReference type="ARBA" id="ARBA00023237"/>
    </source>
</evidence>
<keyword evidence="6" id="KW-0472">Membrane</keyword>
<gene>
    <name evidence="8" type="ORF">C7S18_17195</name>
</gene>
<dbReference type="KEGG" id="xba:C7S18_17195"/>
<dbReference type="InterPro" id="IPR036942">
    <property type="entry name" value="Beta-barrel_TonB_sf"/>
</dbReference>
<dbReference type="AlphaFoldDB" id="A0A2P1PVD5"/>
<evidence type="ECO:0000256" key="5">
    <source>
        <dbReference type="ARBA" id="ARBA00022729"/>
    </source>
</evidence>
<dbReference type="GO" id="GO:0009279">
    <property type="term" value="C:cell outer membrane"/>
    <property type="evidence" value="ECO:0007669"/>
    <property type="project" value="UniProtKB-SubCell"/>
</dbReference>
<evidence type="ECO:0000256" key="4">
    <source>
        <dbReference type="ARBA" id="ARBA00022692"/>
    </source>
</evidence>